<feature type="non-terminal residue" evidence="2">
    <location>
        <position position="331"/>
    </location>
</feature>
<feature type="region of interest" description="Disordered" evidence="1">
    <location>
        <begin position="1"/>
        <end position="331"/>
    </location>
</feature>
<organism evidence="2">
    <name type="scientific">uncultured Friedmanniella sp</name>
    <dbReference type="NCBI Taxonomy" id="335381"/>
    <lineage>
        <taxon>Bacteria</taxon>
        <taxon>Bacillati</taxon>
        <taxon>Actinomycetota</taxon>
        <taxon>Actinomycetes</taxon>
        <taxon>Propionibacteriales</taxon>
        <taxon>Nocardioidaceae</taxon>
        <taxon>Friedmanniella</taxon>
        <taxon>environmental samples</taxon>
    </lineage>
</organism>
<feature type="non-terminal residue" evidence="2">
    <location>
        <position position="1"/>
    </location>
</feature>
<gene>
    <name evidence="2" type="ORF">AVDCRST_MAG48-420</name>
</gene>
<feature type="compositionally biased region" description="Basic and acidic residues" evidence="1">
    <location>
        <begin position="176"/>
        <end position="211"/>
    </location>
</feature>
<evidence type="ECO:0000256" key="1">
    <source>
        <dbReference type="SAM" id="MobiDB-lite"/>
    </source>
</evidence>
<dbReference type="AlphaFoldDB" id="A0A6J4JX79"/>
<feature type="compositionally biased region" description="Low complexity" evidence="1">
    <location>
        <begin position="253"/>
        <end position="262"/>
    </location>
</feature>
<dbReference type="EMBL" id="CADCTS010000061">
    <property type="protein sequence ID" value="CAA9289779.1"/>
    <property type="molecule type" value="Genomic_DNA"/>
</dbReference>
<name>A0A6J4JX79_9ACTN</name>
<feature type="compositionally biased region" description="Low complexity" evidence="1">
    <location>
        <begin position="85"/>
        <end position="95"/>
    </location>
</feature>
<evidence type="ECO:0000313" key="2">
    <source>
        <dbReference type="EMBL" id="CAA9289779.1"/>
    </source>
</evidence>
<feature type="compositionally biased region" description="Low complexity" evidence="1">
    <location>
        <begin position="272"/>
        <end position="284"/>
    </location>
</feature>
<proteinExistence type="predicted"/>
<accession>A0A6J4JX79</accession>
<feature type="compositionally biased region" description="Low complexity" evidence="1">
    <location>
        <begin position="127"/>
        <end position="143"/>
    </location>
</feature>
<feature type="compositionally biased region" description="Basic and acidic residues" evidence="1">
    <location>
        <begin position="322"/>
        <end position="331"/>
    </location>
</feature>
<reference evidence="2" key="1">
    <citation type="submission" date="2020-02" db="EMBL/GenBank/DDBJ databases">
        <authorList>
            <person name="Meier V. D."/>
        </authorList>
    </citation>
    <scope>NUCLEOTIDE SEQUENCE</scope>
    <source>
        <strain evidence="2">AVDCRST_MAG48</strain>
    </source>
</reference>
<sequence>GGDQPRRRAPRRGQPAHRVAGTPGQPQGVGGDQAPGPRGRVRAGLRTERDGPGPLQRPYPADRAAADGPGEPVLPARHRPHPPRARGAGLPAGAADRVERHRTGGRAAAGQRPRRGPAGDHHGGLGAARPAPRPRCALRLLQPHLAVGGGGLGGGGRRDRPARARRAHPRAGSPPGRRDLRAAEHEHRGAARDGAARRARGRRGDHQRGAELPRTLRLRDRPRRGPAPAAARRPARGGRLRERRGGLRRAQRGPRAGPAGAGRRLRRRLRRPAGGPLAAAPAHHGGLRPRGDGAPGGEPAGRPDRGPGRSVPARALPQPAGRARDAGRRSL</sequence>
<protein>
    <submittedName>
        <fullName evidence="2">Uncharacterized protein</fullName>
    </submittedName>
</protein>